<proteinExistence type="predicted"/>
<sequence length="66" mass="7529">MNALYWCGFWLTREGSGPLTPLLAHMVTAMCLCREDDFLFVPAYILVLPSYISLPVCLHRHPDLYG</sequence>
<dbReference type="Proteomes" id="UP000001075">
    <property type="component" value="Unassembled WGS sequence"/>
</dbReference>
<gene>
    <name evidence="1" type="ORF">I79_001901</name>
</gene>
<organism evidence="1 2">
    <name type="scientific">Cricetulus griseus</name>
    <name type="common">Chinese hamster</name>
    <name type="synonym">Cricetulus barabensis griseus</name>
    <dbReference type="NCBI Taxonomy" id="10029"/>
    <lineage>
        <taxon>Eukaryota</taxon>
        <taxon>Metazoa</taxon>
        <taxon>Chordata</taxon>
        <taxon>Craniata</taxon>
        <taxon>Vertebrata</taxon>
        <taxon>Euteleostomi</taxon>
        <taxon>Mammalia</taxon>
        <taxon>Eutheria</taxon>
        <taxon>Euarchontoglires</taxon>
        <taxon>Glires</taxon>
        <taxon>Rodentia</taxon>
        <taxon>Myomorpha</taxon>
        <taxon>Muroidea</taxon>
        <taxon>Cricetidae</taxon>
        <taxon>Cricetinae</taxon>
        <taxon>Cricetulus</taxon>
    </lineage>
</organism>
<evidence type="ECO:0000313" key="2">
    <source>
        <dbReference type="Proteomes" id="UP000001075"/>
    </source>
</evidence>
<name>G3GVZ5_CRIGR</name>
<dbReference type="EMBL" id="JH000045">
    <property type="protein sequence ID" value="EGV97934.1"/>
    <property type="molecule type" value="Genomic_DNA"/>
</dbReference>
<protein>
    <submittedName>
        <fullName evidence="1">Uncharacterized protein</fullName>
    </submittedName>
</protein>
<accession>G3GVZ5</accession>
<reference evidence="2" key="1">
    <citation type="journal article" date="2011" name="Nat. Biotechnol.">
        <title>The genomic sequence of the Chinese hamster ovary (CHO)-K1 cell line.</title>
        <authorList>
            <person name="Xu X."/>
            <person name="Nagarajan H."/>
            <person name="Lewis N.E."/>
            <person name="Pan S."/>
            <person name="Cai Z."/>
            <person name="Liu X."/>
            <person name="Chen W."/>
            <person name="Xie M."/>
            <person name="Wang W."/>
            <person name="Hammond S."/>
            <person name="Andersen M.R."/>
            <person name="Neff N."/>
            <person name="Passarelli B."/>
            <person name="Koh W."/>
            <person name="Fan H.C."/>
            <person name="Wang J."/>
            <person name="Gui Y."/>
            <person name="Lee K.H."/>
            <person name="Betenbaugh M.J."/>
            <person name="Quake S.R."/>
            <person name="Famili I."/>
            <person name="Palsson B.O."/>
            <person name="Wang J."/>
        </authorList>
    </citation>
    <scope>NUCLEOTIDE SEQUENCE [LARGE SCALE GENOMIC DNA]</scope>
    <source>
        <strain evidence="2">CHO K1 cell line</strain>
    </source>
</reference>
<dbReference type="InParanoid" id="G3GVZ5"/>
<evidence type="ECO:0000313" key="1">
    <source>
        <dbReference type="EMBL" id="EGV97934.1"/>
    </source>
</evidence>
<dbReference type="AlphaFoldDB" id="G3GVZ5"/>